<evidence type="ECO:0000256" key="3">
    <source>
        <dbReference type="ARBA" id="ARBA00023082"/>
    </source>
</evidence>
<comment type="similarity">
    <text evidence="1 6">Belongs to the sigma-70 factor family. ECF subfamily.</text>
</comment>
<feature type="transmembrane region" description="Helical" evidence="7">
    <location>
        <begin position="364"/>
        <end position="384"/>
    </location>
</feature>
<evidence type="ECO:0000256" key="4">
    <source>
        <dbReference type="ARBA" id="ARBA00023125"/>
    </source>
</evidence>
<comment type="caution">
    <text evidence="10">The sequence shown here is derived from an EMBL/GenBank/DDBJ whole genome shotgun (WGS) entry which is preliminary data.</text>
</comment>
<dbReference type="InterPro" id="IPR014284">
    <property type="entry name" value="RNA_pol_sigma-70_dom"/>
</dbReference>
<evidence type="ECO:0000313" key="11">
    <source>
        <dbReference type="Proteomes" id="UP001355056"/>
    </source>
</evidence>
<evidence type="ECO:0000259" key="9">
    <source>
        <dbReference type="Pfam" id="PF08281"/>
    </source>
</evidence>
<keyword evidence="5 6" id="KW-0804">Transcription</keyword>
<dbReference type="PANTHER" id="PTHR43133:SF25">
    <property type="entry name" value="RNA POLYMERASE SIGMA FACTOR RFAY-RELATED"/>
    <property type="match status" value="1"/>
</dbReference>
<dbReference type="InterPro" id="IPR013325">
    <property type="entry name" value="RNA_pol_sigma_r2"/>
</dbReference>
<evidence type="ECO:0000259" key="8">
    <source>
        <dbReference type="Pfam" id="PF04542"/>
    </source>
</evidence>
<gene>
    <name evidence="10" type="ORF">SNE34_05025</name>
</gene>
<evidence type="ECO:0000256" key="5">
    <source>
        <dbReference type="ARBA" id="ARBA00023163"/>
    </source>
</evidence>
<dbReference type="Pfam" id="PF08281">
    <property type="entry name" value="Sigma70_r4_2"/>
    <property type="match status" value="1"/>
</dbReference>
<dbReference type="InterPro" id="IPR007627">
    <property type="entry name" value="RNA_pol_sigma70_r2"/>
</dbReference>
<dbReference type="InterPro" id="IPR000838">
    <property type="entry name" value="RNA_pol_sigma70_ECF_CS"/>
</dbReference>
<feature type="domain" description="RNA polymerase sigma-70 region 2" evidence="8">
    <location>
        <begin position="37"/>
        <end position="103"/>
    </location>
</feature>
<name>A0ABU7YWS6_9GAMM</name>
<dbReference type="SUPFAM" id="SSF88946">
    <property type="entry name" value="Sigma2 domain of RNA polymerase sigma factors"/>
    <property type="match status" value="1"/>
</dbReference>
<evidence type="ECO:0000256" key="7">
    <source>
        <dbReference type="SAM" id="Phobius"/>
    </source>
</evidence>
<dbReference type="Pfam" id="PF04542">
    <property type="entry name" value="Sigma70_r2"/>
    <property type="match status" value="1"/>
</dbReference>
<dbReference type="Gene3D" id="1.10.1740.10">
    <property type="match status" value="1"/>
</dbReference>
<protein>
    <recommendedName>
        <fullName evidence="6">RNA polymerase sigma factor</fullName>
    </recommendedName>
</protein>
<feature type="transmembrane region" description="Helical" evidence="7">
    <location>
        <begin position="289"/>
        <end position="306"/>
    </location>
</feature>
<evidence type="ECO:0000256" key="2">
    <source>
        <dbReference type="ARBA" id="ARBA00023015"/>
    </source>
</evidence>
<dbReference type="CDD" id="cd06171">
    <property type="entry name" value="Sigma70_r4"/>
    <property type="match status" value="1"/>
</dbReference>
<dbReference type="NCBIfam" id="TIGR02937">
    <property type="entry name" value="sigma70-ECF"/>
    <property type="match status" value="1"/>
</dbReference>
<keyword evidence="11" id="KW-1185">Reference proteome</keyword>
<keyword evidence="4 6" id="KW-0238">DNA-binding</keyword>
<dbReference type="InterPro" id="IPR013324">
    <property type="entry name" value="RNA_pol_sigma_r3/r4-like"/>
</dbReference>
<proteinExistence type="inferred from homology"/>
<keyword evidence="3 6" id="KW-0731">Sigma factor</keyword>
<evidence type="ECO:0000256" key="1">
    <source>
        <dbReference type="ARBA" id="ARBA00010641"/>
    </source>
</evidence>
<organism evidence="10 11">
    <name type="scientific">Novilysobacter erysipheiresistens</name>
    <dbReference type="NCBI Taxonomy" id="1749332"/>
    <lineage>
        <taxon>Bacteria</taxon>
        <taxon>Pseudomonadati</taxon>
        <taxon>Pseudomonadota</taxon>
        <taxon>Gammaproteobacteria</taxon>
        <taxon>Lysobacterales</taxon>
        <taxon>Lysobacteraceae</taxon>
        <taxon>Novilysobacter</taxon>
    </lineage>
</organism>
<feature type="transmembrane region" description="Helical" evidence="7">
    <location>
        <begin position="312"/>
        <end position="333"/>
    </location>
</feature>
<evidence type="ECO:0000256" key="6">
    <source>
        <dbReference type="RuleBase" id="RU000716"/>
    </source>
</evidence>
<keyword evidence="7" id="KW-1133">Transmembrane helix</keyword>
<evidence type="ECO:0000313" key="10">
    <source>
        <dbReference type="EMBL" id="MEG3183366.1"/>
    </source>
</evidence>
<keyword evidence="7" id="KW-0472">Membrane</keyword>
<feature type="transmembrane region" description="Helical" evidence="7">
    <location>
        <begin position="245"/>
        <end position="268"/>
    </location>
</feature>
<dbReference type="Gene3D" id="1.10.10.10">
    <property type="entry name" value="Winged helix-like DNA-binding domain superfamily/Winged helix DNA-binding domain"/>
    <property type="match status" value="1"/>
</dbReference>
<dbReference type="InterPro" id="IPR013249">
    <property type="entry name" value="RNA_pol_sigma70_r4_t2"/>
</dbReference>
<dbReference type="PANTHER" id="PTHR43133">
    <property type="entry name" value="RNA POLYMERASE ECF-TYPE SIGMA FACTO"/>
    <property type="match status" value="1"/>
</dbReference>
<dbReference type="Proteomes" id="UP001355056">
    <property type="component" value="Unassembled WGS sequence"/>
</dbReference>
<dbReference type="InterPro" id="IPR036388">
    <property type="entry name" value="WH-like_DNA-bd_sf"/>
</dbReference>
<accession>A0ABU7YWS6</accession>
<reference evidence="10 11" key="1">
    <citation type="journal article" date="2016" name="Int. J. Syst. Evol. Microbiol.">
        <title>Lysobacter erysipheiresistens sp. nov., an antagonist of powdery mildew, isolated from tobacco-cultivated soil.</title>
        <authorList>
            <person name="Xie B."/>
            <person name="Li T."/>
            <person name="Lin X."/>
            <person name="Wang C.J."/>
            <person name="Chen Y.J."/>
            <person name="Liu W.J."/>
            <person name="Zhao Z.W."/>
        </authorList>
    </citation>
    <scope>NUCLEOTIDE SEQUENCE [LARGE SCALE GENOMIC DNA]</scope>
    <source>
        <strain evidence="10 11">RS-LYSO-3</strain>
    </source>
</reference>
<sequence>MNTVAPLPFDRPPLEHLIHGLLPAAANGDRDAYGRIVAACQNPVTAIALAIVRDVPASEDIAQEAFLSAWKNLKRLQNPASFLPWLRQITRNLARDHLRERQRLPREVRDADELIEAAADPQPQPFEQLIEHERALVASELISALPADSREVLLLYYREGQRSQQVADLLGLSDAAVRKRLSRARATVRAELLVRFGEFARTSAPSVGFASTVATALAVASPPAAAAGILGSAATAGGGSTLGKILVGAAGSTGIGLVAAFAGIWLGLRSQLKGAIDDVERFALVRSSVVSALASVGFMIGLIVIVRYDDGWVSATLLTLVFMAIVFHQAMVVQPRILRRRHALEARRDPVAAAARRRRERWTCWLGATIGFVAGFGGLVFGVVSSGRL</sequence>
<feature type="domain" description="RNA polymerase sigma factor 70 region 4 type 2" evidence="9">
    <location>
        <begin position="140"/>
        <end position="187"/>
    </location>
</feature>
<dbReference type="PROSITE" id="PS01063">
    <property type="entry name" value="SIGMA70_ECF"/>
    <property type="match status" value="1"/>
</dbReference>
<dbReference type="RefSeq" id="WP_332615271.1">
    <property type="nucleotide sequence ID" value="NZ_JAXGFP010000002.1"/>
</dbReference>
<keyword evidence="2 6" id="KW-0805">Transcription regulation</keyword>
<dbReference type="EMBL" id="JAXGFP010000002">
    <property type="protein sequence ID" value="MEG3183366.1"/>
    <property type="molecule type" value="Genomic_DNA"/>
</dbReference>
<keyword evidence="7" id="KW-0812">Transmembrane</keyword>
<dbReference type="InterPro" id="IPR039425">
    <property type="entry name" value="RNA_pol_sigma-70-like"/>
</dbReference>
<dbReference type="SUPFAM" id="SSF88659">
    <property type="entry name" value="Sigma3 and sigma4 domains of RNA polymerase sigma factors"/>
    <property type="match status" value="1"/>
</dbReference>